<name>A0A6G4A014_9BACL</name>
<evidence type="ECO:0000256" key="1">
    <source>
        <dbReference type="ARBA" id="ARBA00022729"/>
    </source>
</evidence>
<dbReference type="Pfam" id="PF03160">
    <property type="entry name" value="Calx-beta"/>
    <property type="match status" value="1"/>
</dbReference>
<dbReference type="InterPro" id="IPR026919">
    <property type="entry name" value="ADGRV1"/>
</dbReference>
<evidence type="ECO:0000313" key="6">
    <source>
        <dbReference type="EMBL" id="NEW07169.1"/>
    </source>
</evidence>
<accession>A0A6G4A014</accession>
<dbReference type="GO" id="GO:0004930">
    <property type="term" value="F:G protein-coupled receptor activity"/>
    <property type="evidence" value="ECO:0007669"/>
    <property type="project" value="InterPro"/>
</dbReference>
<reference evidence="6" key="1">
    <citation type="submission" date="2020-02" db="EMBL/GenBank/DDBJ databases">
        <authorList>
            <person name="Shen X.-R."/>
            <person name="Zhang Y.-X."/>
        </authorList>
    </citation>
    <scope>NUCLEOTIDE SEQUENCE</scope>
    <source>
        <strain evidence="6">SYP-B3998</strain>
    </source>
</reference>
<dbReference type="SMART" id="SM00237">
    <property type="entry name" value="Calx_beta"/>
    <property type="match status" value="1"/>
</dbReference>
<feature type="chain" id="PRO_5026147603" description="Calx-beta domain-containing protein" evidence="4">
    <location>
        <begin position="30"/>
        <end position="236"/>
    </location>
</feature>
<dbReference type="PANTHER" id="PTHR46682:SF1">
    <property type="entry name" value="ADHESION G-PROTEIN COUPLED RECEPTOR V1"/>
    <property type="match status" value="1"/>
</dbReference>
<dbReference type="SUPFAM" id="SSF141072">
    <property type="entry name" value="CalX-like"/>
    <property type="match status" value="1"/>
</dbReference>
<gene>
    <name evidence="6" type="ORF">GK047_14265</name>
</gene>
<proteinExistence type="predicted"/>
<keyword evidence="1 4" id="KW-0732">Signal</keyword>
<dbReference type="AlphaFoldDB" id="A0A6G4A014"/>
<dbReference type="Gene3D" id="2.60.40.2030">
    <property type="match status" value="1"/>
</dbReference>
<evidence type="ECO:0000256" key="3">
    <source>
        <dbReference type="ARBA" id="ARBA00022837"/>
    </source>
</evidence>
<evidence type="ECO:0000256" key="2">
    <source>
        <dbReference type="ARBA" id="ARBA00022737"/>
    </source>
</evidence>
<comment type="caution">
    <text evidence="6">The sequence shown here is derived from an EMBL/GenBank/DDBJ whole genome shotgun (WGS) entry which is preliminary data.</text>
</comment>
<dbReference type="RefSeq" id="WP_163947578.1">
    <property type="nucleotide sequence ID" value="NZ_JAAIKC010000004.1"/>
</dbReference>
<protein>
    <recommendedName>
        <fullName evidence="5">Calx-beta domain-containing protein</fullName>
    </recommendedName>
</protein>
<feature type="signal peptide" evidence="4">
    <location>
        <begin position="1"/>
        <end position="29"/>
    </location>
</feature>
<keyword evidence="3" id="KW-0106">Calcium</keyword>
<dbReference type="InterPro" id="IPR003644">
    <property type="entry name" value="Calx_beta"/>
</dbReference>
<dbReference type="PANTHER" id="PTHR46682">
    <property type="entry name" value="ADHESION G-PROTEIN COUPLED RECEPTOR V1"/>
    <property type="match status" value="1"/>
</dbReference>
<evidence type="ECO:0000259" key="5">
    <source>
        <dbReference type="SMART" id="SM00237"/>
    </source>
</evidence>
<feature type="domain" description="Calx-beta" evidence="5">
    <location>
        <begin position="117"/>
        <end position="214"/>
    </location>
</feature>
<dbReference type="InterPro" id="IPR038081">
    <property type="entry name" value="CalX-like_sf"/>
</dbReference>
<sequence>MALIHKRLAFVFFTVAALLTFLLPASASAEEKVIWYDPSPQQVFKSEELQTMVVIHYDVSKVTLEVEGRSTALEVSSSIPENQTYWYSGKLSLAGMQNGQKQIKLKVTSQSGEIIEQERTIFYENKQRVEFENASQMVDEESGQAVVKVVRKNGSSGVLTVKYMTIGGTAQSGKDFVPVQGVLAFASGETSKTIRIKLLDDSIKEMETFRLSLYEPSSACALGDFPTKTLILKDRD</sequence>
<keyword evidence="2" id="KW-0677">Repeat</keyword>
<organism evidence="6">
    <name type="scientific">Paenibacillus sp. SYP-B3998</name>
    <dbReference type="NCBI Taxonomy" id="2678564"/>
    <lineage>
        <taxon>Bacteria</taxon>
        <taxon>Bacillati</taxon>
        <taxon>Bacillota</taxon>
        <taxon>Bacilli</taxon>
        <taxon>Bacillales</taxon>
        <taxon>Paenibacillaceae</taxon>
        <taxon>Paenibacillus</taxon>
    </lineage>
</organism>
<dbReference type="EMBL" id="JAAIKC010000004">
    <property type="protein sequence ID" value="NEW07169.1"/>
    <property type="molecule type" value="Genomic_DNA"/>
</dbReference>
<evidence type="ECO:0000256" key="4">
    <source>
        <dbReference type="SAM" id="SignalP"/>
    </source>
</evidence>
<dbReference type="GO" id="GO:0016020">
    <property type="term" value="C:membrane"/>
    <property type="evidence" value="ECO:0007669"/>
    <property type="project" value="InterPro"/>
</dbReference>